<accession>A0A843VRE1</accession>
<keyword evidence="1" id="KW-1133">Transmembrane helix</keyword>
<keyword evidence="1" id="KW-0812">Transmembrane</keyword>
<feature type="transmembrane region" description="Helical" evidence="1">
    <location>
        <begin position="166"/>
        <end position="186"/>
    </location>
</feature>
<dbReference type="PANTHER" id="PTHR34672">
    <property type="entry name" value="POLLEN-SPECIFIC ARABINOGALACTA PROTEIN BAN102"/>
    <property type="match status" value="1"/>
</dbReference>
<evidence type="ECO:0000256" key="1">
    <source>
        <dbReference type="SAM" id="Phobius"/>
    </source>
</evidence>
<dbReference type="PANTHER" id="PTHR34672:SF2">
    <property type="entry name" value="ARABINOGALACTAN PROTEIN 23"/>
    <property type="match status" value="1"/>
</dbReference>
<keyword evidence="1" id="KW-0472">Membrane</keyword>
<dbReference type="EMBL" id="NMUH01002202">
    <property type="protein sequence ID" value="MQL98535.1"/>
    <property type="molecule type" value="Genomic_DNA"/>
</dbReference>
<feature type="transmembrane region" description="Helical" evidence="1">
    <location>
        <begin position="134"/>
        <end position="154"/>
    </location>
</feature>
<reference evidence="2" key="1">
    <citation type="submission" date="2017-07" db="EMBL/GenBank/DDBJ databases">
        <title>Taro Niue Genome Assembly and Annotation.</title>
        <authorList>
            <person name="Atibalentja N."/>
            <person name="Keating K."/>
            <person name="Fields C.J."/>
        </authorList>
    </citation>
    <scope>NUCLEOTIDE SEQUENCE</scope>
    <source>
        <strain evidence="2">Niue_2</strain>
        <tissue evidence="2">Leaf</tissue>
    </source>
</reference>
<dbReference type="InterPro" id="IPR044702">
    <property type="entry name" value="AGP23/40"/>
</dbReference>
<comment type="caution">
    <text evidence="2">The sequence shown here is derived from an EMBL/GenBank/DDBJ whole genome shotgun (WGS) entry which is preliminary data.</text>
</comment>
<proteinExistence type="predicted"/>
<keyword evidence="3" id="KW-1185">Reference proteome</keyword>
<gene>
    <name evidence="2" type="ORF">Taro_031245</name>
</gene>
<dbReference type="AlphaFoldDB" id="A0A843VRE1"/>
<dbReference type="Proteomes" id="UP000652761">
    <property type="component" value="Unassembled WGS sequence"/>
</dbReference>
<sequence>MRLWLCRGREDEGRLAASAVSANGLRRPQWRGYEVEVCGNDEGSLCLFGGCDGEGKPTATVQTELSTKAGYCARLAMSPPLPLLSEVSRLAFHGVLDRSFSSRRCQSRVPGDSSERRRNCRRSPPCSAMEMKKIACVVLLAAALATAVLAGDAASPTPAPTNGSSIVVLVGSLVGATFLSFFAYYLQ</sequence>
<name>A0A843VRE1_COLES</name>
<evidence type="ECO:0000313" key="3">
    <source>
        <dbReference type="Proteomes" id="UP000652761"/>
    </source>
</evidence>
<protein>
    <submittedName>
        <fullName evidence="2">Uncharacterized protein</fullName>
    </submittedName>
</protein>
<organism evidence="2 3">
    <name type="scientific">Colocasia esculenta</name>
    <name type="common">Wild taro</name>
    <name type="synonym">Arum esculentum</name>
    <dbReference type="NCBI Taxonomy" id="4460"/>
    <lineage>
        <taxon>Eukaryota</taxon>
        <taxon>Viridiplantae</taxon>
        <taxon>Streptophyta</taxon>
        <taxon>Embryophyta</taxon>
        <taxon>Tracheophyta</taxon>
        <taxon>Spermatophyta</taxon>
        <taxon>Magnoliopsida</taxon>
        <taxon>Liliopsida</taxon>
        <taxon>Araceae</taxon>
        <taxon>Aroideae</taxon>
        <taxon>Colocasieae</taxon>
        <taxon>Colocasia</taxon>
    </lineage>
</organism>
<evidence type="ECO:0000313" key="2">
    <source>
        <dbReference type="EMBL" id="MQL98535.1"/>
    </source>
</evidence>